<evidence type="ECO:0000313" key="2">
    <source>
        <dbReference type="EMBL" id="MBB6146506.1"/>
    </source>
</evidence>
<keyword evidence="3" id="KW-1185">Reference proteome</keyword>
<dbReference type="CDD" id="cd00093">
    <property type="entry name" value="HTH_XRE"/>
    <property type="match status" value="1"/>
</dbReference>
<proteinExistence type="predicted"/>
<protein>
    <submittedName>
        <fullName evidence="2">DNA-binding XRE family transcriptional regulator</fullName>
    </submittedName>
</protein>
<dbReference type="Gene3D" id="1.10.260.40">
    <property type="entry name" value="lambda repressor-like DNA-binding domains"/>
    <property type="match status" value="1"/>
</dbReference>
<dbReference type="InterPro" id="IPR001387">
    <property type="entry name" value="Cro/C1-type_HTH"/>
</dbReference>
<dbReference type="PROSITE" id="PS50943">
    <property type="entry name" value="HTH_CROC1"/>
    <property type="match status" value="1"/>
</dbReference>
<organism evidence="2 3">
    <name type="scientific">Silvibacterium bohemicum</name>
    <dbReference type="NCBI Taxonomy" id="1577686"/>
    <lineage>
        <taxon>Bacteria</taxon>
        <taxon>Pseudomonadati</taxon>
        <taxon>Acidobacteriota</taxon>
        <taxon>Terriglobia</taxon>
        <taxon>Terriglobales</taxon>
        <taxon>Acidobacteriaceae</taxon>
        <taxon>Silvibacterium</taxon>
    </lineage>
</organism>
<gene>
    <name evidence="2" type="ORF">HNQ77_004485</name>
</gene>
<dbReference type="EMBL" id="JACHEK010000010">
    <property type="protein sequence ID" value="MBB6146506.1"/>
    <property type="molecule type" value="Genomic_DNA"/>
</dbReference>
<dbReference type="GO" id="GO:0003677">
    <property type="term" value="F:DNA binding"/>
    <property type="evidence" value="ECO:0007669"/>
    <property type="project" value="UniProtKB-KW"/>
</dbReference>
<dbReference type="InterPro" id="IPR039554">
    <property type="entry name" value="HigA2-like_HTH"/>
</dbReference>
<dbReference type="Proteomes" id="UP000538666">
    <property type="component" value="Unassembled WGS sequence"/>
</dbReference>
<dbReference type="SMART" id="SM00530">
    <property type="entry name" value="HTH_XRE"/>
    <property type="match status" value="1"/>
</dbReference>
<evidence type="ECO:0000259" key="1">
    <source>
        <dbReference type="PROSITE" id="PS50943"/>
    </source>
</evidence>
<evidence type="ECO:0000313" key="3">
    <source>
        <dbReference type="Proteomes" id="UP000538666"/>
    </source>
</evidence>
<sequence>MKSWTKIRKEMSPESQARLDKRLKETLATLPLGKLRKARSLTQTTMAERLQVDQGSVSKLESRTDMYLSTLREYVEALGGTLELRADFPDGSINIDLHAS</sequence>
<dbReference type="AlphaFoldDB" id="A0A841JYU9"/>
<dbReference type="InterPro" id="IPR010982">
    <property type="entry name" value="Lambda_DNA-bd_dom_sf"/>
</dbReference>
<reference evidence="2 3" key="1">
    <citation type="submission" date="2020-08" db="EMBL/GenBank/DDBJ databases">
        <title>Genomic Encyclopedia of Type Strains, Phase IV (KMG-IV): sequencing the most valuable type-strain genomes for metagenomic binning, comparative biology and taxonomic classification.</title>
        <authorList>
            <person name="Goeker M."/>
        </authorList>
    </citation>
    <scope>NUCLEOTIDE SEQUENCE [LARGE SCALE GENOMIC DNA]</scope>
    <source>
        <strain evidence="2 3">DSM 103733</strain>
    </source>
</reference>
<comment type="caution">
    <text evidence="2">The sequence shown here is derived from an EMBL/GenBank/DDBJ whole genome shotgun (WGS) entry which is preliminary data.</text>
</comment>
<dbReference type="RefSeq" id="WP_050060445.1">
    <property type="nucleotide sequence ID" value="NZ_JACHEK010000010.1"/>
</dbReference>
<dbReference type="OrthoDB" id="129597at2"/>
<dbReference type="Pfam" id="PF13744">
    <property type="entry name" value="HTH_37"/>
    <property type="match status" value="1"/>
</dbReference>
<feature type="domain" description="HTH cro/C1-type" evidence="1">
    <location>
        <begin position="34"/>
        <end position="85"/>
    </location>
</feature>
<name>A0A841JYU9_9BACT</name>
<accession>A0A841JYU9</accession>
<dbReference type="SUPFAM" id="SSF47413">
    <property type="entry name" value="lambda repressor-like DNA-binding domains"/>
    <property type="match status" value="1"/>
</dbReference>
<keyword evidence="2" id="KW-0238">DNA-binding</keyword>